<name>A0A4P9YEC9_ROZAC</name>
<dbReference type="SUPFAM" id="SSF57850">
    <property type="entry name" value="RING/U-box"/>
    <property type="match status" value="1"/>
</dbReference>
<dbReference type="PROSITE" id="PS50089">
    <property type="entry name" value="ZF_RING_2"/>
    <property type="match status" value="1"/>
</dbReference>
<dbReference type="InterPro" id="IPR001841">
    <property type="entry name" value="Znf_RING"/>
</dbReference>
<dbReference type="Gene3D" id="3.30.40.10">
    <property type="entry name" value="Zinc/RING finger domain, C3HC4 (zinc finger)"/>
    <property type="match status" value="1"/>
</dbReference>
<feature type="domain" description="RING-type" evidence="4">
    <location>
        <begin position="100"/>
        <end position="141"/>
    </location>
</feature>
<keyword evidence="3" id="KW-0862">Zinc</keyword>
<dbReference type="Pfam" id="PF17120">
    <property type="entry name" value="zf-RING_16"/>
    <property type="match status" value="1"/>
</dbReference>
<evidence type="ECO:0000256" key="1">
    <source>
        <dbReference type="ARBA" id="ARBA00022574"/>
    </source>
</evidence>
<dbReference type="AlphaFoldDB" id="A0A4P9YEC9"/>
<accession>A0A4P9YEC9</accession>
<gene>
    <name evidence="5" type="ORF">ROZALSC1DRAFT_24098</name>
</gene>
<protein>
    <recommendedName>
        <fullName evidence="4">RING-type domain-containing protein</fullName>
    </recommendedName>
</protein>
<evidence type="ECO:0000259" key="4">
    <source>
        <dbReference type="PROSITE" id="PS50089"/>
    </source>
</evidence>
<sequence length="149" mass="17603">MGQYTFVKHARSADHSNHLVSCKSNRDQCWKIYSGGNKLKKICIGLSKELIEQLQSRDFECDDYEFLKRLEEMNDYSVLQRLKPKRLMDFFPKQNIEKTCELCSKMIMRINFACRLDCSHIFHQACIEKYVIENGPRCPQDGNQILEEK</sequence>
<reference evidence="6" key="1">
    <citation type="journal article" date="2018" name="Nat. Microbiol.">
        <title>Leveraging single-cell genomics to expand the fungal tree of life.</title>
        <authorList>
            <person name="Ahrendt S.R."/>
            <person name="Quandt C.A."/>
            <person name="Ciobanu D."/>
            <person name="Clum A."/>
            <person name="Salamov A."/>
            <person name="Andreopoulos B."/>
            <person name="Cheng J.F."/>
            <person name="Woyke T."/>
            <person name="Pelin A."/>
            <person name="Henrissat B."/>
            <person name="Reynolds N.K."/>
            <person name="Benny G.L."/>
            <person name="Smith M.E."/>
            <person name="James T.Y."/>
            <person name="Grigoriev I.V."/>
        </authorList>
    </citation>
    <scope>NUCLEOTIDE SEQUENCE [LARGE SCALE GENOMIC DNA]</scope>
    <source>
        <strain evidence="6">CSF55</strain>
    </source>
</reference>
<dbReference type="InterPro" id="IPR013083">
    <property type="entry name" value="Znf_RING/FYVE/PHD"/>
</dbReference>
<dbReference type="GO" id="GO:0008270">
    <property type="term" value="F:zinc ion binding"/>
    <property type="evidence" value="ECO:0007669"/>
    <property type="project" value="UniProtKB-KW"/>
</dbReference>
<keyword evidence="3" id="KW-0863">Zinc-finger</keyword>
<keyword evidence="2" id="KW-0677">Repeat</keyword>
<evidence type="ECO:0000313" key="6">
    <source>
        <dbReference type="Proteomes" id="UP000281549"/>
    </source>
</evidence>
<organism evidence="5 6">
    <name type="scientific">Rozella allomycis (strain CSF55)</name>
    <dbReference type="NCBI Taxonomy" id="988480"/>
    <lineage>
        <taxon>Eukaryota</taxon>
        <taxon>Fungi</taxon>
        <taxon>Fungi incertae sedis</taxon>
        <taxon>Cryptomycota</taxon>
        <taxon>Cryptomycota incertae sedis</taxon>
        <taxon>Rozella</taxon>
    </lineage>
</organism>
<dbReference type="EMBL" id="ML005786">
    <property type="protein sequence ID" value="RKP17544.1"/>
    <property type="molecule type" value="Genomic_DNA"/>
</dbReference>
<proteinExistence type="predicted"/>
<keyword evidence="3" id="KW-0479">Metal-binding</keyword>
<feature type="non-terminal residue" evidence="5">
    <location>
        <position position="149"/>
    </location>
</feature>
<keyword evidence="1" id="KW-0853">WD repeat</keyword>
<dbReference type="Proteomes" id="UP000281549">
    <property type="component" value="Unassembled WGS sequence"/>
</dbReference>
<evidence type="ECO:0000256" key="3">
    <source>
        <dbReference type="PROSITE-ProRule" id="PRU00175"/>
    </source>
</evidence>
<evidence type="ECO:0000256" key="2">
    <source>
        <dbReference type="ARBA" id="ARBA00022737"/>
    </source>
</evidence>
<dbReference type="InterPro" id="IPR049566">
    <property type="entry name" value="WDR59_RTC1-like_RING_Znf"/>
</dbReference>
<evidence type="ECO:0000313" key="5">
    <source>
        <dbReference type="EMBL" id="RKP17544.1"/>
    </source>
</evidence>